<name>A0A411BQW1_9CAUD</name>
<dbReference type="Proteomes" id="UP000290782">
    <property type="component" value="Segment"/>
</dbReference>
<keyword evidence="1" id="KW-0472">Membrane</keyword>
<evidence type="ECO:0000313" key="3">
    <source>
        <dbReference type="Proteomes" id="UP000290782"/>
    </source>
</evidence>
<proteinExistence type="predicted"/>
<dbReference type="RefSeq" id="YP_009843038.1">
    <property type="nucleotide sequence ID" value="NC_048746.1"/>
</dbReference>
<evidence type="ECO:0000256" key="1">
    <source>
        <dbReference type="SAM" id="Phobius"/>
    </source>
</evidence>
<evidence type="ECO:0000313" key="2">
    <source>
        <dbReference type="EMBL" id="QAY04005.1"/>
    </source>
</evidence>
<protein>
    <submittedName>
        <fullName evidence="2">Uncharacterized protein</fullName>
    </submittedName>
</protein>
<dbReference type="EMBL" id="MK359302">
    <property type="protein sequence ID" value="QAY04005.1"/>
    <property type="molecule type" value="Genomic_DNA"/>
</dbReference>
<feature type="transmembrane region" description="Helical" evidence="1">
    <location>
        <begin position="6"/>
        <end position="30"/>
    </location>
</feature>
<keyword evidence="3" id="KW-1185">Reference proteome</keyword>
<dbReference type="KEGG" id="vg:55613303"/>
<sequence>MDWLTWGVVLKLCVLMFVAAICTGMAITAWK</sequence>
<organism evidence="2 3">
    <name type="scientific">Gordonia phage Sombrero</name>
    <dbReference type="NCBI Taxonomy" id="2502420"/>
    <lineage>
        <taxon>Viruses</taxon>
        <taxon>Duplodnaviria</taxon>
        <taxon>Heunggongvirae</taxon>
        <taxon>Uroviricota</taxon>
        <taxon>Caudoviricetes</taxon>
        <taxon>Montyvirus</taxon>
        <taxon>Montyvirus sombrero</taxon>
    </lineage>
</organism>
<keyword evidence="1" id="KW-0812">Transmembrane</keyword>
<keyword evidence="1" id="KW-1133">Transmembrane helix</keyword>
<reference evidence="2 3" key="1">
    <citation type="submission" date="2019-01" db="EMBL/GenBank/DDBJ databases">
        <authorList>
            <person name="Byford A.D."/>
            <person name="Nguyen L.Q."/>
            <person name="Alvarez I.A."/>
            <person name="Bhandari M."/>
            <person name="Desselle J.R."/>
            <person name="Duong Q.-N.N."/>
            <person name="Dupree A.F."/>
            <person name="Feroben K.E."/>
            <person name="Garrison M.E."/>
            <person name="Higginbotham J.L."/>
            <person name="Hunter C.W."/>
            <person name="Knight B.A."/>
            <person name="Lee J.A."/>
            <person name="Lewis I.C."/>
            <person name="Long E.L."/>
            <person name="Rimal A."/>
            <person name="Sinnasone S."/>
            <person name="Tandukar J."/>
            <person name="Willis C.E."/>
            <person name="Nguyen A.V."/>
            <person name="Hancock A.M."/>
            <person name="Dicus A.P."/>
            <person name="Gallien G.E."/>
            <person name="Weidemeier A.M.D."/>
            <person name="Gissendanner C.R."/>
            <person name="Findley A.M."/>
            <person name="Klyczek K."/>
            <person name="Garlena R.A."/>
            <person name="Russell D.A."/>
            <person name="Pope W.H."/>
            <person name="Jacobs-Sera D."/>
            <person name="Hatfull G.F."/>
        </authorList>
    </citation>
    <scope>NUCLEOTIDE SEQUENCE [LARGE SCALE GENOMIC DNA]</scope>
</reference>
<gene>
    <name evidence="2" type="primary">45</name>
    <name evidence="2" type="ORF">SEA_SOMBRERO_45</name>
</gene>
<accession>A0A411BQW1</accession>
<dbReference type="GeneID" id="55613303"/>